<dbReference type="InterPro" id="IPR011013">
    <property type="entry name" value="Gal_mutarotase_sf_dom"/>
</dbReference>
<feature type="non-terminal residue" evidence="1">
    <location>
        <position position="1"/>
    </location>
</feature>
<dbReference type="SUPFAM" id="SSF74650">
    <property type="entry name" value="Galactose mutarotase-like"/>
    <property type="match status" value="1"/>
</dbReference>
<reference evidence="2" key="1">
    <citation type="submission" date="2021-01" db="EMBL/GenBank/DDBJ databases">
        <title>Caligus Genome Assembly.</title>
        <authorList>
            <person name="Gallardo-Escarate C."/>
        </authorList>
    </citation>
    <scope>NUCLEOTIDE SEQUENCE [LARGE SCALE GENOMIC DNA]</scope>
</reference>
<protein>
    <submittedName>
        <fullName evidence="1">Alpha-mannosidase</fullName>
    </submittedName>
</protein>
<dbReference type="GO" id="GO:0030246">
    <property type="term" value="F:carbohydrate binding"/>
    <property type="evidence" value="ECO:0007669"/>
    <property type="project" value="InterPro"/>
</dbReference>
<dbReference type="EMBL" id="CP045896">
    <property type="protein sequence ID" value="QQP50243.1"/>
    <property type="molecule type" value="Genomic_DNA"/>
</dbReference>
<dbReference type="OrthoDB" id="2016903at2759"/>
<sequence length="178" mass="20276">GLAGGPQPINGGGKEVIIRYFCAELSGSNSTFTQTPMAPMMKRDLSIDSVSRKLLSRDLTHQREEWEHLHSGEIELMLHRRLLMDDGFGGVRLSMRRYIIKALLQGDIIYSCLRKSSLEDKAKPSMNPKIPIVPEILPQNVHILTLESHFFDIKEDPEYSKSRLSSISRTISCRLPWR</sequence>
<dbReference type="AlphaFoldDB" id="A0A7T8K8M4"/>
<accession>A0A7T8K8M4</accession>
<evidence type="ECO:0000313" key="2">
    <source>
        <dbReference type="Proteomes" id="UP000595437"/>
    </source>
</evidence>
<name>A0A7T8K8M4_CALRO</name>
<keyword evidence="2" id="KW-1185">Reference proteome</keyword>
<organism evidence="1 2">
    <name type="scientific">Caligus rogercresseyi</name>
    <name type="common">Sea louse</name>
    <dbReference type="NCBI Taxonomy" id="217165"/>
    <lineage>
        <taxon>Eukaryota</taxon>
        <taxon>Metazoa</taxon>
        <taxon>Ecdysozoa</taxon>
        <taxon>Arthropoda</taxon>
        <taxon>Crustacea</taxon>
        <taxon>Multicrustacea</taxon>
        <taxon>Hexanauplia</taxon>
        <taxon>Copepoda</taxon>
        <taxon>Siphonostomatoida</taxon>
        <taxon>Caligidae</taxon>
        <taxon>Caligus</taxon>
    </lineage>
</organism>
<dbReference type="GO" id="GO:0005975">
    <property type="term" value="P:carbohydrate metabolic process"/>
    <property type="evidence" value="ECO:0007669"/>
    <property type="project" value="InterPro"/>
</dbReference>
<proteinExistence type="predicted"/>
<dbReference type="GO" id="GO:0003824">
    <property type="term" value="F:catalytic activity"/>
    <property type="evidence" value="ECO:0007669"/>
    <property type="project" value="InterPro"/>
</dbReference>
<gene>
    <name evidence="1" type="ORF">FKW44_011176</name>
</gene>
<evidence type="ECO:0000313" key="1">
    <source>
        <dbReference type="EMBL" id="QQP50243.1"/>
    </source>
</evidence>
<dbReference type="Proteomes" id="UP000595437">
    <property type="component" value="Chromosome 7"/>
</dbReference>